<evidence type="ECO:0000256" key="1">
    <source>
        <dbReference type="ARBA" id="ARBA00022468"/>
    </source>
</evidence>
<dbReference type="PROSITE" id="PS00018">
    <property type="entry name" value="EF_HAND_1"/>
    <property type="match status" value="1"/>
</dbReference>
<name>A0A0B7N759_9FUNG</name>
<dbReference type="InterPro" id="IPR018247">
    <property type="entry name" value="EF_Hand_1_Ca_BS"/>
</dbReference>
<dbReference type="Gene3D" id="1.10.8.270">
    <property type="entry name" value="putative rabgap domain of human tbc1 domain family member 14 like domains"/>
    <property type="match status" value="1"/>
</dbReference>
<dbReference type="FunFam" id="1.10.8.270:FF:000026">
    <property type="entry name" value="TBC (Tre-2/Bub2/Cdc16) domain family"/>
    <property type="match status" value="1"/>
</dbReference>
<dbReference type="SUPFAM" id="SSF47923">
    <property type="entry name" value="Ypt/Rab-GAP domain of gyp1p"/>
    <property type="match status" value="2"/>
</dbReference>
<dbReference type="PROSITE" id="PS50086">
    <property type="entry name" value="TBC_RABGAP"/>
    <property type="match status" value="1"/>
</dbReference>
<gene>
    <name evidence="6" type="primary">PARPA_05062.1 scaffold 16274</name>
</gene>
<dbReference type="Gene3D" id="2.30.29.30">
    <property type="entry name" value="Pleckstrin-homology domain (PH domain)/Phosphotyrosine-binding domain (PTB)"/>
    <property type="match status" value="2"/>
</dbReference>
<keyword evidence="7" id="KW-1185">Reference proteome</keyword>
<dbReference type="InterPro" id="IPR011992">
    <property type="entry name" value="EF-hand-dom_pair"/>
</dbReference>
<evidence type="ECO:0008006" key="8">
    <source>
        <dbReference type="Google" id="ProtNLM"/>
    </source>
</evidence>
<protein>
    <recommendedName>
        <fullName evidence="8">Rab-GAP TBC domain-containing protein</fullName>
    </recommendedName>
</protein>
<dbReference type="PROSITE" id="PS50222">
    <property type="entry name" value="EF_HAND_2"/>
    <property type="match status" value="1"/>
</dbReference>
<dbReference type="InterPro" id="IPR035969">
    <property type="entry name" value="Rab-GAP_TBC_sf"/>
</dbReference>
<dbReference type="InterPro" id="IPR011993">
    <property type="entry name" value="PH-like_dom_sf"/>
</dbReference>
<dbReference type="Pfam" id="PF02893">
    <property type="entry name" value="GRAM"/>
    <property type="match status" value="1"/>
</dbReference>
<dbReference type="STRING" id="35722.A0A0B7N759"/>
<sequence>MPFWTVEQQNLYFMLQKSHEPGNTIFRNVFSTITSLFDAKQPPYRILFQREPNATCLQIAVSDSEELIEAAWKWLGINMVPELEGISSPFAKEEWLVKKMNQILSATIADSDTDDLLHDDEIRNASRTFRQTFNVSLSERLVNWFELKILIELKDIKDIIKEPIRKLFRHSMRIITKEKQEEQYLFANMFKRDEVYDLLVQLTGDSVHRLLKNSHSNALKSPSFEQLTVNDRSNSSDDGKYSDAASMPSNNPLKHVLEHRKRNENFRQLFRLCEQEELIDVINVCYMFDLEPSLFSETLGKNRYPGRLYQSQNFLAFESFDKISTNDHDRPLCTFILPLYTITRFERINNNTYRSALVFKTWHKMIHVFKVEAEKIACEQFCDTLKKGLEANVSQMKSLLRPFLLTCKSEELLDDLVHVKDTPGGLGLQYGYQSDATKVKDHKKLNIWKNYFNENGRNLTLIRLPIFAKMIRAGIPNCLRGEIYEMCSGSMYLRFANHSVYEQILETHKDDESPALYDIEKDLHRSLPEYPAYQSPDGINRLRRVLTAYSWKNPEIGYCQAMNIVASSLLIYMTEEQTFWTLNSLVDQLCPGYYRKEIQLSVACLPWFLTLFINSMPLPFAFRILDCFFMEGPKVLFQIALSILKRNEKELVKVKDDSELLIVVKGFFASLNLPLDDATREQDEASKLEIFNSLMKSAYSDFPKVTSYKINQLRKQNELKIIGGVESFTKRNALRNIKNNANFGPDEISLIYDYFFGALYYAKNHQDKSSVPKMDLTAFSRMMETMTTWVNLHDNSSAATNDEDLAFVKQVLQAFVQRLFAYFRHETKAGITLQDTISNLGEILRGDVMSKAAFFFSLYDEDKDGELTNVDLHTMSTELFLLMNLLGSDFDHWDAICNFITLSAEQTNDHDVVDKLREDLRAASPEAERQQKRKLSSQSLVMNSKYFVDRINTMHNVLMGPEAPTINITLPSLRMIILTEDRLDQLIQTDIPQSFKLQKALVERQKGLGHEIFEALFIEGKKLANNMASNPSPSVSSKRRSLSNLSSPVISTRSPSIGPSIASTLPKSSSKSSVVDKAEEDYELVL</sequence>
<keyword evidence="2" id="KW-0106">Calcium</keyword>
<dbReference type="EMBL" id="LN725900">
    <property type="protein sequence ID" value="CEP11243.1"/>
    <property type="molecule type" value="Genomic_DNA"/>
</dbReference>
<feature type="domain" description="EF-hand" evidence="5">
    <location>
        <begin position="847"/>
        <end position="882"/>
    </location>
</feature>
<dbReference type="SUPFAM" id="SSF47473">
    <property type="entry name" value="EF-hand"/>
    <property type="match status" value="1"/>
</dbReference>
<proteinExistence type="predicted"/>
<dbReference type="InterPro" id="IPR004182">
    <property type="entry name" value="GRAM"/>
</dbReference>
<reference evidence="6 7" key="1">
    <citation type="submission" date="2014-09" db="EMBL/GenBank/DDBJ databases">
        <authorList>
            <person name="Ellenberger Sabrina"/>
        </authorList>
    </citation>
    <scope>NUCLEOTIDE SEQUENCE [LARGE SCALE GENOMIC DNA]</scope>
    <source>
        <strain evidence="6 7">CBS 412.66</strain>
    </source>
</reference>
<dbReference type="SMART" id="SM00164">
    <property type="entry name" value="TBC"/>
    <property type="match status" value="1"/>
</dbReference>
<dbReference type="GO" id="GO:0005096">
    <property type="term" value="F:GTPase activator activity"/>
    <property type="evidence" value="ECO:0007669"/>
    <property type="project" value="UniProtKB-KW"/>
</dbReference>
<dbReference type="SMART" id="SM00568">
    <property type="entry name" value="GRAM"/>
    <property type="match status" value="1"/>
</dbReference>
<feature type="region of interest" description="Disordered" evidence="3">
    <location>
        <begin position="1027"/>
        <end position="1075"/>
    </location>
</feature>
<dbReference type="GO" id="GO:0005509">
    <property type="term" value="F:calcium ion binding"/>
    <property type="evidence" value="ECO:0007669"/>
    <property type="project" value="InterPro"/>
</dbReference>
<keyword evidence="1" id="KW-0343">GTPase activation</keyword>
<dbReference type="PANTHER" id="PTHR47219:SF20">
    <property type="entry name" value="TBC1 DOMAIN FAMILY MEMBER 2B"/>
    <property type="match status" value="1"/>
</dbReference>
<dbReference type="Gene3D" id="1.10.472.80">
    <property type="entry name" value="Ypt/Rab-GAP domain of gyp1p, domain 3"/>
    <property type="match status" value="1"/>
</dbReference>
<evidence type="ECO:0000259" key="5">
    <source>
        <dbReference type="PROSITE" id="PS50222"/>
    </source>
</evidence>
<evidence type="ECO:0000256" key="3">
    <source>
        <dbReference type="SAM" id="MobiDB-lite"/>
    </source>
</evidence>
<organism evidence="6 7">
    <name type="scientific">Parasitella parasitica</name>
    <dbReference type="NCBI Taxonomy" id="35722"/>
    <lineage>
        <taxon>Eukaryota</taxon>
        <taxon>Fungi</taxon>
        <taxon>Fungi incertae sedis</taxon>
        <taxon>Mucoromycota</taxon>
        <taxon>Mucoromycotina</taxon>
        <taxon>Mucoromycetes</taxon>
        <taxon>Mucorales</taxon>
        <taxon>Mucorineae</taxon>
        <taxon>Mucoraceae</taxon>
        <taxon>Parasitella</taxon>
    </lineage>
</organism>
<dbReference type="PANTHER" id="PTHR47219">
    <property type="entry name" value="RAB GTPASE-ACTIVATING PROTEIN 1-LIKE"/>
    <property type="match status" value="1"/>
</dbReference>
<dbReference type="Gene3D" id="1.10.238.10">
    <property type="entry name" value="EF-hand"/>
    <property type="match status" value="1"/>
</dbReference>
<dbReference type="AlphaFoldDB" id="A0A0B7N759"/>
<feature type="compositionally biased region" description="Polar residues" evidence="3">
    <location>
        <begin position="1048"/>
        <end position="1066"/>
    </location>
</feature>
<accession>A0A0B7N759</accession>
<dbReference type="Proteomes" id="UP000054107">
    <property type="component" value="Unassembled WGS sequence"/>
</dbReference>
<dbReference type="InterPro" id="IPR000195">
    <property type="entry name" value="Rab-GAP-TBC_dom"/>
</dbReference>
<evidence type="ECO:0000313" key="7">
    <source>
        <dbReference type="Proteomes" id="UP000054107"/>
    </source>
</evidence>
<evidence type="ECO:0000256" key="2">
    <source>
        <dbReference type="ARBA" id="ARBA00022837"/>
    </source>
</evidence>
<evidence type="ECO:0000259" key="4">
    <source>
        <dbReference type="PROSITE" id="PS50086"/>
    </source>
</evidence>
<feature type="compositionally biased region" description="Low complexity" evidence="3">
    <location>
        <begin position="1029"/>
        <end position="1047"/>
    </location>
</feature>
<dbReference type="OrthoDB" id="17687at2759"/>
<evidence type="ECO:0000313" key="6">
    <source>
        <dbReference type="EMBL" id="CEP11243.1"/>
    </source>
</evidence>
<dbReference type="Pfam" id="PF00566">
    <property type="entry name" value="RabGAP-TBC"/>
    <property type="match status" value="1"/>
</dbReference>
<dbReference type="InterPro" id="IPR002048">
    <property type="entry name" value="EF_hand_dom"/>
</dbReference>
<feature type="domain" description="Rab-GAP TBC" evidence="4">
    <location>
        <begin position="474"/>
        <end position="698"/>
    </location>
</feature>
<feature type="region of interest" description="Disordered" evidence="3">
    <location>
        <begin position="229"/>
        <end position="250"/>
    </location>
</feature>
<dbReference type="InterPro" id="IPR050302">
    <property type="entry name" value="Rab_GAP_TBC_domain"/>
</dbReference>
<dbReference type="GO" id="GO:0031267">
    <property type="term" value="F:small GTPase binding"/>
    <property type="evidence" value="ECO:0007669"/>
    <property type="project" value="TreeGrafter"/>
</dbReference>